<feature type="non-terminal residue" evidence="1">
    <location>
        <position position="1"/>
    </location>
</feature>
<protein>
    <submittedName>
        <fullName evidence="1">Uncharacterized protein</fullName>
    </submittedName>
</protein>
<dbReference type="Proteomes" id="UP000823775">
    <property type="component" value="Unassembled WGS sequence"/>
</dbReference>
<sequence length="116" mass="13093">VVEVWRYFTRKSGTGLPFPSLITLLYKRARVHREARDVMMACDMPFDSLRVKDPEGMQGDIASLAQAHNQTILKTISPCIKMPQVAREDIQWFTILSGFEDKEADELSGESDDASS</sequence>
<dbReference type="EMBL" id="JACEIK010002812">
    <property type="protein sequence ID" value="MCD9638982.1"/>
    <property type="molecule type" value="Genomic_DNA"/>
</dbReference>
<evidence type="ECO:0000313" key="2">
    <source>
        <dbReference type="Proteomes" id="UP000823775"/>
    </source>
</evidence>
<gene>
    <name evidence="1" type="ORF">HAX54_023217</name>
</gene>
<reference evidence="1 2" key="1">
    <citation type="journal article" date="2021" name="BMC Genomics">
        <title>Datura genome reveals duplications of psychoactive alkaloid biosynthetic genes and high mutation rate following tissue culture.</title>
        <authorList>
            <person name="Rajewski A."/>
            <person name="Carter-House D."/>
            <person name="Stajich J."/>
            <person name="Litt A."/>
        </authorList>
    </citation>
    <scope>NUCLEOTIDE SEQUENCE [LARGE SCALE GENOMIC DNA]</scope>
    <source>
        <strain evidence="1">AR-01</strain>
    </source>
</reference>
<organism evidence="1 2">
    <name type="scientific">Datura stramonium</name>
    <name type="common">Jimsonweed</name>
    <name type="synonym">Common thornapple</name>
    <dbReference type="NCBI Taxonomy" id="4076"/>
    <lineage>
        <taxon>Eukaryota</taxon>
        <taxon>Viridiplantae</taxon>
        <taxon>Streptophyta</taxon>
        <taxon>Embryophyta</taxon>
        <taxon>Tracheophyta</taxon>
        <taxon>Spermatophyta</taxon>
        <taxon>Magnoliopsida</taxon>
        <taxon>eudicotyledons</taxon>
        <taxon>Gunneridae</taxon>
        <taxon>Pentapetalae</taxon>
        <taxon>asterids</taxon>
        <taxon>lamiids</taxon>
        <taxon>Solanales</taxon>
        <taxon>Solanaceae</taxon>
        <taxon>Solanoideae</taxon>
        <taxon>Datureae</taxon>
        <taxon>Datura</taxon>
    </lineage>
</organism>
<accession>A0ABS8UXD2</accession>
<evidence type="ECO:0000313" key="1">
    <source>
        <dbReference type="EMBL" id="MCD9638982.1"/>
    </source>
</evidence>
<keyword evidence="2" id="KW-1185">Reference proteome</keyword>
<name>A0ABS8UXD2_DATST</name>
<comment type="caution">
    <text evidence="1">The sequence shown here is derived from an EMBL/GenBank/DDBJ whole genome shotgun (WGS) entry which is preliminary data.</text>
</comment>
<proteinExistence type="predicted"/>